<accession>A0A1B7XR27</accession>
<dbReference type="Gene3D" id="3.30.160.60">
    <property type="entry name" value="Classic Zinc Finger"/>
    <property type="match status" value="1"/>
</dbReference>
<evidence type="ECO:0000256" key="2">
    <source>
        <dbReference type="SAM" id="SignalP"/>
    </source>
</evidence>
<evidence type="ECO:0000313" key="5">
    <source>
        <dbReference type="Proteomes" id="UP000092177"/>
    </source>
</evidence>
<sequence length="270" mass="30538">MKLLALLAITTLAAAAVTNKAMKCQYVNLTSNTTDIHTCLRLLSCISHGWQRNIEDTSIACQKRAGRGVQGIYEKGYCYVDADEEATFVNECAVKGKCKKNKKFKLAEADEEPSRCLHPIRDLTGMTYKGWLIRKPLAVTLPDSHFNCNTCTRQFKNREAVDQHMKALGHRKSLAVTLPDSQFGCDTCTSHFKSQEAAGQHMDDLGHRKQLATMTSEYILHLRPVGQMTDDPTGYERLVLQICPKYLTPNEANKIRLQFDRVWKENKQVL</sequence>
<comment type="caution">
    <text evidence="4">The sequence shown here is derived from an EMBL/GenBank/DDBJ whole genome shotgun (WGS) entry which is preliminary data.</text>
</comment>
<gene>
    <name evidence="4" type="ORF">CH63R_14516</name>
</gene>
<keyword evidence="1" id="KW-0479">Metal-binding</keyword>
<dbReference type="SMART" id="SM00355">
    <property type="entry name" value="ZnF_C2H2"/>
    <property type="match status" value="2"/>
</dbReference>
<feature type="chain" id="PRO_5012113733" evidence="2">
    <location>
        <begin position="16"/>
        <end position="270"/>
    </location>
</feature>
<dbReference type="PROSITE" id="PS00028">
    <property type="entry name" value="ZINC_FINGER_C2H2_1"/>
    <property type="match status" value="2"/>
</dbReference>
<evidence type="ECO:0000313" key="4">
    <source>
        <dbReference type="EMBL" id="OBR02215.1"/>
    </source>
</evidence>
<keyword evidence="2" id="KW-0732">Signal</keyword>
<dbReference type="PROSITE" id="PS50157">
    <property type="entry name" value="ZINC_FINGER_C2H2_2"/>
    <property type="match status" value="1"/>
</dbReference>
<name>A0A1B7XR27_COLHI</name>
<dbReference type="GeneID" id="28873597"/>
<keyword evidence="1" id="KW-0863">Zinc-finger</keyword>
<proteinExistence type="predicted"/>
<feature type="domain" description="C2H2-type" evidence="3">
    <location>
        <begin position="146"/>
        <end position="170"/>
    </location>
</feature>
<dbReference type="GO" id="GO:0008270">
    <property type="term" value="F:zinc ion binding"/>
    <property type="evidence" value="ECO:0007669"/>
    <property type="project" value="UniProtKB-KW"/>
</dbReference>
<feature type="signal peptide" evidence="2">
    <location>
        <begin position="1"/>
        <end position="15"/>
    </location>
</feature>
<protein>
    <submittedName>
        <fullName evidence="4">EC12a protein</fullName>
    </submittedName>
</protein>
<dbReference type="KEGG" id="chig:CH63R_14516"/>
<dbReference type="Pfam" id="PF12756">
    <property type="entry name" value="zf-C2H2_2"/>
    <property type="match status" value="1"/>
</dbReference>
<evidence type="ECO:0000256" key="1">
    <source>
        <dbReference type="PROSITE-ProRule" id="PRU00042"/>
    </source>
</evidence>
<evidence type="ECO:0000259" key="3">
    <source>
        <dbReference type="PROSITE" id="PS50157"/>
    </source>
</evidence>
<keyword evidence="5" id="KW-1185">Reference proteome</keyword>
<organism evidence="4 5">
    <name type="scientific">Colletotrichum higginsianum (strain IMI 349063)</name>
    <name type="common">Crucifer anthracnose fungus</name>
    <dbReference type="NCBI Taxonomy" id="759273"/>
    <lineage>
        <taxon>Eukaryota</taxon>
        <taxon>Fungi</taxon>
        <taxon>Dikarya</taxon>
        <taxon>Ascomycota</taxon>
        <taxon>Pezizomycotina</taxon>
        <taxon>Sordariomycetes</taxon>
        <taxon>Hypocreomycetidae</taxon>
        <taxon>Glomerellales</taxon>
        <taxon>Glomerellaceae</taxon>
        <taxon>Colletotrichum</taxon>
        <taxon>Colletotrichum destructivum species complex</taxon>
    </lineage>
</organism>
<keyword evidence="1" id="KW-0862">Zinc</keyword>
<dbReference type="VEuPathDB" id="FungiDB:CH63R_14516"/>
<dbReference type="AlphaFoldDB" id="A0A1B7XR27"/>
<dbReference type="InterPro" id="IPR013087">
    <property type="entry name" value="Znf_C2H2_type"/>
</dbReference>
<dbReference type="InterPro" id="IPR041661">
    <property type="entry name" value="ZN622/Rei1/Reh1_Znf-C2H2"/>
</dbReference>
<reference evidence="5" key="1">
    <citation type="journal article" date="2017" name="BMC Genomics">
        <title>Gapless genome assembly of Colletotrichum higginsianum reveals chromosome structure and association of transposable elements with secondary metabolite gene clusters.</title>
        <authorList>
            <person name="Dallery J.-F."/>
            <person name="Lapalu N."/>
            <person name="Zampounis A."/>
            <person name="Pigne S."/>
            <person name="Luyten I."/>
            <person name="Amselem J."/>
            <person name="Wittenberg A.H.J."/>
            <person name="Zhou S."/>
            <person name="de Queiroz M.V."/>
            <person name="Robin G.P."/>
            <person name="Auger A."/>
            <person name="Hainaut M."/>
            <person name="Henrissat B."/>
            <person name="Kim K.-T."/>
            <person name="Lee Y.-H."/>
            <person name="Lespinet O."/>
            <person name="Schwartz D.C."/>
            <person name="Thon M.R."/>
            <person name="O'Connell R.J."/>
        </authorList>
    </citation>
    <scope>NUCLEOTIDE SEQUENCE [LARGE SCALE GENOMIC DNA]</scope>
    <source>
        <strain evidence="5">IMI 349063</strain>
    </source>
</reference>
<dbReference type="Proteomes" id="UP000092177">
    <property type="component" value="Chromosome 11"/>
</dbReference>
<dbReference type="RefSeq" id="XP_018150733.1">
    <property type="nucleotide sequence ID" value="XM_018309490.1"/>
</dbReference>
<dbReference type="EMBL" id="LTAN01000011">
    <property type="protein sequence ID" value="OBR02215.1"/>
    <property type="molecule type" value="Genomic_DNA"/>
</dbReference>